<reference evidence="8 9" key="1">
    <citation type="journal article" date="2011" name="J. Bacteriol.">
        <title>Genome sequence of the ethanol-producing Zymomonas mobilis subsp. mobilis lectotype strain ATCC 10988.</title>
        <authorList>
            <person name="Pappas K.M."/>
            <person name="Kouvelis V.N."/>
            <person name="Saunders E."/>
            <person name="Brettin T.S."/>
            <person name="Bruce D."/>
            <person name="Detter C."/>
            <person name="Balakireva M."/>
            <person name="Han C.S."/>
            <person name="Savvakis G."/>
            <person name="Kyrpides N.C."/>
            <person name="Typas M.A."/>
        </authorList>
    </citation>
    <scope>NUCLEOTIDE SEQUENCE [LARGE SCALE GENOMIC DNA]</scope>
    <source>
        <strain evidence="9">ATCC 10988 / DSM 424 / CCUG 17860 / LMG 404 / NCIMB 8938 / NRRL B-806 / ZM1</strain>
    </source>
</reference>
<dbReference type="PANTHER" id="PTHR33284:SF1">
    <property type="entry name" value="RIBOSOMAL PROTEIN L25_GLN-TRNA SYNTHETASE, ANTI-CODON-BINDING DOMAIN-CONTAINING PROTEIN"/>
    <property type="match status" value="1"/>
</dbReference>
<keyword evidence="2 5" id="KW-0694">RNA-binding</keyword>
<dbReference type="eggNOG" id="COG1825">
    <property type="taxonomic scope" value="Bacteria"/>
</dbReference>
<dbReference type="GeneID" id="79904783"/>
<dbReference type="InterPro" id="IPR011035">
    <property type="entry name" value="Ribosomal_bL25/Gln-tRNA_synth"/>
</dbReference>
<evidence type="ECO:0000259" key="7">
    <source>
        <dbReference type="Pfam" id="PF14693"/>
    </source>
</evidence>
<dbReference type="HOGENOM" id="CLU_075939_0_0_5"/>
<comment type="function">
    <text evidence="5">This is one of the proteins that binds to the 5S RNA in the ribosome where it forms part of the central protuberance.</text>
</comment>
<comment type="similarity">
    <text evidence="5">Belongs to the bacterial ribosomal protein bL25 family. CTC subfamily.</text>
</comment>
<accession>A0A0H3G328</accession>
<dbReference type="NCBIfam" id="NF004612">
    <property type="entry name" value="PRK05943.1"/>
    <property type="match status" value="1"/>
</dbReference>
<dbReference type="Gene3D" id="2.40.240.10">
    <property type="entry name" value="Ribosomal Protein L25, Chain P"/>
    <property type="match status" value="1"/>
</dbReference>
<evidence type="ECO:0000256" key="2">
    <source>
        <dbReference type="ARBA" id="ARBA00022884"/>
    </source>
</evidence>
<dbReference type="InterPro" id="IPR029751">
    <property type="entry name" value="Ribosomal_L25_dom"/>
</dbReference>
<dbReference type="Proteomes" id="UP000001494">
    <property type="component" value="Chromosome"/>
</dbReference>
<dbReference type="Pfam" id="PF01386">
    <property type="entry name" value="Ribosomal_L25p"/>
    <property type="match status" value="1"/>
</dbReference>
<keyword evidence="3 5" id="KW-0689">Ribosomal protein</keyword>
<dbReference type="NCBIfam" id="TIGR00731">
    <property type="entry name" value="bL25_bact_ctc"/>
    <property type="match status" value="1"/>
</dbReference>
<dbReference type="InterPro" id="IPR020056">
    <property type="entry name" value="Rbsml_bL25/Gln-tRNA_synth_N"/>
</dbReference>
<dbReference type="Gene3D" id="2.170.120.20">
    <property type="entry name" value="Ribosomal protein L25, beta domain"/>
    <property type="match status" value="1"/>
</dbReference>
<dbReference type="Pfam" id="PF14693">
    <property type="entry name" value="Ribosomal_TL5_C"/>
    <property type="match status" value="1"/>
</dbReference>
<dbReference type="InterPro" id="IPR037121">
    <property type="entry name" value="Ribosomal_bL25_C"/>
</dbReference>
<dbReference type="GO" id="GO:0022625">
    <property type="term" value="C:cytosolic large ribosomal subunit"/>
    <property type="evidence" value="ECO:0007669"/>
    <property type="project" value="TreeGrafter"/>
</dbReference>
<dbReference type="CDD" id="cd00495">
    <property type="entry name" value="Ribosomal_L25_TL5_CTC"/>
    <property type="match status" value="1"/>
</dbReference>
<evidence type="ECO:0000256" key="1">
    <source>
        <dbReference type="ARBA" id="ARBA00022730"/>
    </source>
</evidence>
<dbReference type="RefSeq" id="WP_011241635.1">
    <property type="nucleotide sequence ID" value="NC_017262.1"/>
</dbReference>
<evidence type="ECO:0000256" key="3">
    <source>
        <dbReference type="ARBA" id="ARBA00022980"/>
    </source>
</evidence>
<comment type="subunit">
    <text evidence="5">Part of the 50S ribosomal subunit; part of the 5S rRNA/L5/L18/L25 subcomplex. Contacts the 5S rRNA. Binds to the 5S rRNA independently of L5 and L18.</text>
</comment>
<protein>
    <recommendedName>
        <fullName evidence="5">Large ribosomal subunit protein bL25</fullName>
    </recommendedName>
    <alternativeName>
        <fullName evidence="5">General stress protein CTC</fullName>
    </alternativeName>
</protein>
<dbReference type="KEGG" id="zmm:Zmob_1258"/>
<sequence>MSDTLNLLAKKRDRAGKGASRAIRREGLVPAVIYGDKTPAMGITVDHIALFKMLNTGHFMNSVVTIDVDGQKLPTIPKDVQFHPVTDRVLHVDFLRVSANSLVEVAIPVSYVDEEKSPGIKLGGVLNIIHHELKLKVKATAIPEEIVVSVAGLEVGDSIHLNQIKLPEGAELAHDEHESTAATVIAPSGMKSNADDEADAALAAAASAASAEKKEAEKSE</sequence>
<keyword evidence="4 5" id="KW-0687">Ribonucleoprotein</keyword>
<gene>
    <name evidence="5" type="primary">rplY</name>
    <name evidence="5" type="synonym">ctc</name>
    <name evidence="8" type="ordered locus">Zmob_1258</name>
</gene>
<evidence type="ECO:0000256" key="4">
    <source>
        <dbReference type="ARBA" id="ARBA00023274"/>
    </source>
</evidence>
<dbReference type="EMBL" id="CP002850">
    <property type="protein sequence ID" value="AEH63084.1"/>
    <property type="molecule type" value="Genomic_DNA"/>
</dbReference>
<dbReference type="GO" id="GO:0003735">
    <property type="term" value="F:structural constituent of ribosome"/>
    <property type="evidence" value="ECO:0007669"/>
    <property type="project" value="InterPro"/>
</dbReference>
<evidence type="ECO:0000256" key="5">
    <source>
        <dbReference type="HAMAP-Rule" id="MF_01334"/>
    </source>
</evidence>
<feature type="domain" description="Large ribosomal subunit protein bL25 beta" evidence="7">
    <location>
        <begin position="103"/>
        <end position="187"/>
    </location>
</feature>
<dbReference type="NCBIfam" id="NF004128">
    <property type="entry name" value="PRK05618.1-2"/>
    <property type="match status" value="1"/>
</dbReference>
<dbReference type="InterPro" id="IPR020930">
    <property type="entry name" value="Ribosomal_uL5_bac-type"/>
</dbReference>
<keyword evidence="1 5" id="KW-0699">rRNA-binding</keyword>
<name>A0A0H3G328_ZYMMA</name>
<proteinExistence type="inferred from homology"/>
<dbReference type="InterPro" id="IPR001021">
    <property type="entry name" value="Ribosomal_bL25_long"/>
</dbReference>
<dbReference type="OrthoDB" id="9806411at2"/>
<evidence type="ECO:0000313" key="9">
    <source>
        <dbReference type="Proteomes" id="UP000001494"/>
    </source>
</evidence>
<dbReference type="HAMAP" id="MF_01334">
    <property type="entry name" value="Ribosomal_bL25_CTC"/>
    <property type="match status" value="1"/>
</dbReference>
<organism evidence="8 9">
    <name type="scientific">Zymomonas mobilis subsp. mobilis (strain ATCC 10988 / DSM 424 / LMG 404 / NCIMB 8938 / NRRL B-806 / ZM1)</name>
    <dbReference type="NCBI Taxonomy" id="555217"/>
    <lineage>
        <taxon>Bacteria</taxon>
        <taxon>Pseudomonadati</taxon>
        <taxon>Pseudomonadota</taxon>
        <taxon>Alphaproteobacteria</taxon>
        <taxon>Sphingomonadales</taxon>
        <taxon>Zymomonadaceae</taxon>
        <taxon>Zymomonas</taxon>
    </lineage>
</organism>
<dbReference type="GO" id="GO:0008097">
    <property type="term" value="F:5S rRNA binding"/>
    <property type="evidence" value="ECO:0007669"/>
    <property type="project" value="InterPro"/>
</dbReference>
<dbReference type="InterPro" id="IPR020057">
    <property type="entry name" value="Ribosomal_bL25_b-dom"/>
</dbReference>
<dbReference type="AlphaFoldDB" id="A0A0H3G328"/>
<evidence type="ECO:0000313" key="8">
    <source>
        <dbReference type="EMBL" id="AEH63084.1"/>
    </source>
</evidence>
<dbReference type="SUPFAM" id="SSF50715">
    <property type="entry name" value="Ribosomal protein L25-like"/>
    <property type="match status" value="1"/>
</dbReference>
<evidence type="ECO:0000259" key="6">
    <source>
        <dbReference type="Pfam" id="PF01386"/>
    </source>
</evidence>
<dbReference type="GO" id="GO:0006412">
    <property type="term" value="P:translation"/>
    <property type="evidence" value="ECO:0007669"/>
    <property type="project" value="UniProtKB-UniRule"/>
</dbReference>
<dbReference type="SMR" id="A0A0H3G328"/>
<feature type="domain" description="Large ribosomal subunit protein bL25 L25" evidence="6">
    <location>
        <begin position="9"/>
        <end position="94"/>
    </location>
</feature>
<dbReference type="PANTHER" id="PTHR33284">
    <property type="entry name" value="RIBOSOMAL PROTEIN L25/GLN-TRNA SYNTHETASE, ANTI-CODON-BINDING DOMAIN-CONTAINING PROTEIN"/>
    <property type="match status" value="1"/>
</dbReference>